<dbReference type="PROSITE" id="PS50123">
    <property type="entry name" value="CHER"/>
    <property type="match status" value="1"/>
</dbReference>
<evidence type="ECO:0000313" key="2">
    <source>
        <dbReference type="EMBL" id="SMG32938.1"/>
    </source>
</evidence>
<dbReference type="Gene3D" id="3.40.50.150">
    <property type="entry name" value="Vaccinia Virus protein VP39"/>
    <property type="match status" value="1"/>
</dbReference>
<protein>
    <submittedName>
        <fullName evidence="2">Chemotaxis protein methyltransferase CheR</fullName>
    </submittedName>
</protein>
<dbReference type="InterPro" id="IPR022641">
    <property type="entry name" value="CheR_N"/>
</dbReference>
<keyword evidence="3" id="KW-1185">Reference proteome</keyword>
<reference evidence="3" key="1">
    <citation type="submission" date="2017-04" db="EMBL/GenBank/DDBJ databases">
        <authorList>
            <person name="Varghese N."/>
            <person name="Submissions S."/>
        </authorList>
    </citation>
    <scope>NUCLEOTIDE SEQUENCE [LARGE SCALE GENOMIC DNA]</scope>
    <source>
        <strain evidence="3">DSM 4125</strain>
    </source>
</reference>
<dbReference type="OrthoDB" id="9816309at2"/>
<dbReference type="SUPFAM" id="SSF47757">
    <property type="entry name" value="Chemotaxis receptor methyltransferase CheR, N-terminal domain"/>
    <property type="match status" value="1"/>
</dbReference>
<dbReference type="GO" id="GO:0032259">
    <property type="term" value="P:methylation"/>
    <property type="evidence" value="ECO:0007669"/>
    <property type="project" value="UniProtKB-KW"/>
</dbReference>
<dbReference type="GO" id="GO:0008757">
    <property type="term" value="F:S-adenosylmethionine-dependent methyltransferase activity"/>
    <property type="evidence" value="ECO:0007669"/>
    <property type="project" value="InterPro"/>
</dbReference>
<dbReference type="EMBL" id="FXAW01000004">
    <property type="protein sequence ID" value="SMG32938.1"/>
    <property type="molecule type" value="Genomic_DNA"/>
</dbReference>
<sequence>MNRQDIEISDLRRITELVKEQYKYDFTNYAMSSFRRRILRIMELYKFGSADLLIKRLKDDKSFFDEFIAEITVNVTEMFRDPPFWRELRDNVIPNILLNHNTISIWHAGCSSGEEVFSMSILLKEMGILDKAKIIATDIDKVILEKAKKGHYSMKNMELNEKNYIRFEGKSSFKDYFKEENGKAVMDKTLINNVSFREHDLVQGVVFNKFDLILCRNVMIYFNQNLQNEVLKKHHESLFKYGYLVIGSKESLIWCEIANKFIVVNNEEKIYKKIKD</sequence>
<keyword evidence="2" id="KW-0489">Methyltransferase</keyword>
<dbReference type="InterPro" id="IPR000780">
    <property type="entry name" value="CheR_MeTrfase"/>
</dbReference>
<dbReference type="PANTHER" id="PTHR24422:SF8">
    <property type="entry name" value="CHEMOTAXIS PROTEIN"/>
    <property type="match status" value="1"/>
</dbReference>
<feature type="domain" description="CheR-type methyltransferase" evidence="1">
    <location>
        <begin position="1"/>
        <end position="276"/>
    </location>
</feature>
<dbReference type="InterPro" id="IPR022642">
    <property type="entry name" value="CheR_C"/>
</dbReference>
<gene>
    <name evidence="2" type="ORF">SAMN05661096_02056</name>
</gene>
<evidence type="ECO:0000313" key="3">
    <source>
        <dbReference type="Proteomes" id="UP000193804"/>
    </source>
</evidence>
<keyword evidence="2" id="KW-0808">Transferase</keyword>
<proteinExistence type="predicted"/>
<dbReference type="Pfam" id="PF01739">
    <property type="entry name" value="CheR"/>
    <property type="match status" value="1"/>
</dbReference>
<dbReference type="SUPFAM" id="SSF53335">
    <property type="entry name" value="S-adenosyl-L-methionine-dependent methyltransferases"/>
    <property type="match status" value="1"/>
</dbReference>
<organism evidence="2 3">
    <name type="scientific">Marivirga sericea</name>
    <dbReference type="NCBI Taxonomy" id="1028"/>
    <lineage>
        <taxon>Bacteria</taxon>
        <taxon>Pseudomonadati</taxon>
        <taxon>Bacteroidota</taxon>
        <taxon>Cytophagia</taxon>
        <taxon>Cytophagales</taxon>
        <taxon>Marivirgaceae</taxon>
        <taxon>Marivirga</taxon>
    </lineage>
</organism>
<dbReference type="Pfam" id="PF03705">
    <property type="entry name" value="CheR_N"/>
    <property type="match status" value="1"/>
</dbReference>
<dbReference type="InterPro" id="IPR050903">
    <property type="entry name" value="Bact_Chemotaxis_MeTrfase"/>
</dbReference>
<evidence type="ECO:0000259" key="1">
    <source>
        <dbReference type="PROSITE" id="PS50123"/>
    </source>
</evidence>
<name>A0A1X7JWW1_9BACT</name>
<dbReference type="InterPro" id="IPR029063">
    <property type="entry name" value="SAM-dependent_MTases_sf"/>
</dbReference>
<dbReference type="SMART" id="SM00138">
    <property type="entry name" value="MeTrc"/>
    <property type="match status" value="1"/>
</dbReference>
<dbReference type="STRING" id="1028.SAMN05661096_02056"/>
<dbReference type="AlphaFoldDB" id="A0A1X7JWW1"/>
<dbReference type="PRINTS" id="PR00996">
    <property type="entry name" value="CHERMTFRASE"/>
</dbReference>
<dbReference type="RefSeq" id="WP_085516973.1">
    <property type="nucleotide sequence ID" value="NZ_FXAW01000004.1"/>
</dbReference>
<dbReference type="PANTHER" id="PTHR24422">
    <property type="entry name" value="CHEMOTAXIS PROTEIN METHYLTRANSFERASE"/>
    <property type="match status" value="1"/>
</dbReference>
<dbReference type="Proteomes" id="UP000193804">
    <property type="component" value="Unassembled WGS sequence"/>
</dbReference>
<accession>A0A1X7JWW1</accession>